<gene>
    <name evidence="2" type="ORF">BXZ70DRAFT_478884</name>
</gene>
<dbReference type="Proteomes" id="UP000813824">
    <property type="component" value="Unassembled WGS sequence"/>
</dbReference>
<dbReference type="AlphaFoldDB" id="A0A8K0UI97"/>
<sequence>MSAHYSAFFSSGLLASNHDDNQRPPTPDDVQQAQDSKPRLRRRKSSLSINASPAAAIKATPAATAAVQKHALMAPATIRSRSRSGSMTDSAFNARLAAASNEATQGNSLMGRLRSGSLSAIRARATRPNRSKAPAPPLPPPSAPLPALPIQQQTATTLPVPPNSPMLPPGLKPSARRSGGSDVDYPSPVDTPTKAEGGYF</sequence>
<accession>A0A8K0UI97</accession>
<feature type="region of interest" description="Disordered" evidence="1">
    <location>
        <begin position="14"/>
        <end position="61"/>
    </location>
</feature>
<feature type="compositionally biased region" description="Pro residues" evidence="1">
    <location>
        <begin position="159"/>
        <end position="171"/>
    </location>
</feature>
<evidence type="ECO:0000313" key="2">
    <source>
        <dbReference type="EMBL" id="KAH8091737.1"/>
    </source>
</evidence>
<protein>
    <submittedName>
        <fullName evidence="2">Uncharacterized protein</fullName>
    </submittedName>
</protein>
<feature type="compositionally biased region" description="Low complexity" evidence="1">
    <location>
        <begin position="46"/>
        <end position="61"/>
    </location>
</feature>
<comment type="caution">
    <text evidence="2">The sequence shown here is derived from an EMBL/GenBank/DDBJ whole genome shotgun (WGS) entry which is preliminary data.</text>
</comment>
<feature type="region of interest" description="Disordered" evidence="1">
    <location>
        <begin position="123"/>
        <end position="200"/>
    </location>
</feature>
<keyword evidence="3" id="KW-1185">Reference proteome</keyword>
<evidence type="ECO:0000256" key="1">
    <source>
        <dbReference type="SAM" id="MobiDB-lite"/>
    </source>
</evidence>
<evidence type="ECO:0000313" key="3">
    <source>
        <dbReference type="Proteomes" id="UP000813824"/>
    </source>
</evidence>
<organism evidence="2 3">
    <name type="scientific">Cristinia sonorae</name>
    <dbReference type="NCBI Taxonomy" id="1940300"/>
    <lineage>
        <taxon>Eukaryota</taxon>
        <taxon>Fungi</taxon>
        <taxon>Dikarya</taxon>
        <taxon>Basidiomycota</taxon>
        <taxon>Agaricomycotina</taxon>
        <taxon>Agaricomycetes</taxon>
        <taxon>Agaricomycetidae</taxon>
        <taxon>Agaricales</taxon>
        <taxon>Pleurotineae</taxon>
        <taxon>Stephanosporaceae</taxon>
        <taxon>Cristinia</taxon>
    </lineage>
</organism>
<name>A0A8K0UI97_9AGAR</name>
<feature type="compositionally biased region" description="Pro residues" evidence="1">
    <location>
        <begin position="134"/>
        <end position="147"/>
    </location>
</feature>
<proteinExistence type="predicted"/>
<reference evidence="2" key="1">
    <citation type="journal article" date="2021" name="New Phytol.">
        <title>Evolutionary innovations through gain and loss of genes in the ectomycorrhizal Boletales.</title>
        <authorList>
            <person name="Wu G."/>
            <person name="Miyauchi S."/>
            <person name="Morin E."/>
            <person name="Kuo A."/>
            <person name="Drula E."/>
            <person name="Varga T."/>
            <person name="Kohler A."/>
            <person name="Feng B."/>
            <person name="Cao Y."/>
            <person name="Lipzen A."/>
            <person name="Daum C."/>
            <person name="Hundley H."/>
            <person name="Pangilinan J."/>
            <person name="Johnson J."/>
            <person name="Barry K."/>
            <person name="LaButti K."/>
            <person name="Ng V."/>
            <person name="Ahrendt S."/>
            <person name="Min B."/>
            <person name="Choi I.G."/>
            <person name="Park H."/>
            <person name="Plett J.M."/>
            <person name="Magnuson J."/>
            <person name="Spatafora J.W."/>
            <person name="Nagy L.G."/>
            <person name="Henrissat B."/>
            <person name="Grigoriev I.V."/>
            <person name="Yang Z.L."/>
            <person name="Xu J."/>
            <person name="Martin F.M."/>
        </authorList>
    </citation>
    <scope>NUCLEOTIDE SEQUENCE</scope>
    <source>
        <strain evidence="2">KKN 215</strain>
    </source>
</reference>
<dbReference type="EMBL" id="JAEVFJ010000035">
    <property type="protein sequence ID" value="KAH8091737.1"/>
    <property type="molecule type" value="Genomic_DNA"/>
</dbReference>